<evidence type="ECO:0000313" key="2">
    <source>
        <dbReference type="Proteomes" id="UP000318370"/>
    </source>
</evidence>
<sequence>MMKEKRGIVNINSSDLSISASIPRNLFGSYLSELSQSIEITGKPLILAKFFTEARFYTESENNNLGYIMKKHYLLLLLASAALLQGCSAFDKHHGVNWGEGTCPPPTEDAIGKSNQLIIEDGKTLKCQIRPYVSNMACQGITDKTNADGVVCQNGLGQSILFIFDDKGVLKKHGSV</sequence>
<gene>
    <name evidence="1" type="ORF">SB6408_05289</name>
</gene>
<dbReference type="AlphaFoldDB" id="A0A564L5P1"/>
<dbReference type="Proteomes" id="UP000318370">
    <property type="component" value="Unassembled WGS sequence"/>
</dbReference>
<proteinExistence type="predicted"/>
<organism evidence="1 2">
    <name type="scientific">Klebsiella spallanzanii</name>
    <dbReference type="NCBI Taxonomy" id="2587528"/>
    <lineage>
        <taxon>Bacteria</taxon>
        <taxon>Pseudomonadati</taxon>
        <taxon>Pseudomonadota</taxon>
        <taxon>Gammaproteobacteria</taxon>
        <taxon>Enterobacterales</taxon>
        <taxon>Enterobacteriaceae</taxon>
        <taxon>Klebsiella/Raoultella group</taxon>
        <taxon>Klebsiella</taxon>
    </lineage>
</organism>
<protein>
    <submittedName>
        <fullName evidence="1">Uncharacterized protein</fullName>
    </submittedName>
</protein>
<accession>A0A564L5P1</accession>
<reference evidence="1 2" key="1">
    <citation type="submission" date="2019-07" db="EMBL/GenBank/DDBJ databases">
        <authorList>
            <person name="Brisse S."/>
            <person name="Rodrigues C."/>
            <person name="Thorpe H."/>
        </authorList>
    </citation>
    <scope>NUCLEOTIDE SEQUENCE [LARGE SCALE GENOMIC DNA]</scope>
    <source>
        <strain evidence="1">SB6408</strain>
    </source>
</reference>
<evidence type="ECO:0000313" key="1">
    <source>
        <dbReference type="EMBL" id="VUS76581.1"/>
    </source>
</evidence>
<dbReference type="EMBL" id="CABGHF010000016">
    <property type="protein sequence ID" value="VUS76581.1"/>
    <property type="molecule type" value="Genomic_DNA"/>
</dbReference>
<name>A0A564L5P1_9ENTR</name>